<evidence type="ECO:0000313" key="5">
    <source>
        <dbReference type="Proteomes" id="UP000215914"/>
    </source>
</evidence>
<gene>
    <name evidence="4" type="ORF">HannXRQ_Chr02g0041971</name>
    <name evidence="3" type="ORF">HanXRQr2_Chr01g0032571</name>
</gene>
<evidence type="ECO:0000313" key="3">
    <source>
        <dbReference type="EMBL" id="KAF5822924.1"/>
    </source>
</evidence>
<sequence length="84" mass="9732">MTDLLGTPLPEAIARIRNENNRRYLSSMRKKKPIPFSQKFPNAVPLALRLLERMLAFEPKDRPTAEEVISLLYFLISHIPNTKL</sequence>
<dbReference type="EMBL" id="CM007891">
    <property type="protein sequence ID" value="OTG34097.1"/>
    <property type="molecule type" value="Genomic_DNA"/>
</dbReference>
<evidence type="ECO:0000313" key="4">
    <source>
        <dbReference type="EMBL" id="OTG34097.1"/>
    </source>
</evidence>
<dbReference type="Proteomes" id="UP000215914">
    <property type="component" value="Chromosome 2"/>
</dbReference>
<dbReference type="SUPFAM" id="SSF56112">
    <property type="entry name" value="Protein kinase-like (PK-like)"/>
    <property type="match status" value="1"/>
</dbReference>
<dbReference type="InParanoid" id="A0A251VEQ5"/>
<dbReference type="EMBL" id="MNCJ02000316">
    <property type="protein sequence ID" value="KAF5822924.1"/>
    <property type="molecule type" value="Genomic_DNA"/>
</dbReference>
<dbReference type="Gene3D" id="1.10.510.10">
    <property type="entry name" value="Transferase(Phosphotransferase) domain 1"/>
    <property type="match status" value="1"/>
</dbReference>
<keyword evidence="5" id="KW-1185">Reference proteome</keyword>
<organism evidence="4 5">
    <name type="scientific">Helianthus annuus</name>
    <name type="common">Common sunflower</name>
    <dbReference type="NCBI Taxonomy" id="4232"/>
    <lineage>
        <taxon>Eukaryota</taxon>
        <taxon>Viridiplantae</taxon>
        <taxon>Streptophyta</taxon>
        <taxon>Embryophyta</taxon>
        <taxon>Tracheophyta</taxon>
        <taxon>Spermatophyta</taxon>
        <taxon>Magnoliopsida</taxon>
        <taxon>eudicotyledons</taxon>
        <taxon>Gunneridae</taxon>
        <taxon>Pentapetalae</taxon>
        <taxon>asterids</taxon>
        <taxon>campanulids</taxon>
        <taxon>Asterales</taxon>
        <taxon>Asteraceae</taxon>
        <taxon>Asteroideae</taxon>
        <taxon>Heliantheae alliance</taxon>
        <taxon>Heliantheae</taxon>
        <taxon>Helianthus</taxon>
    </lineage>
</organism>
<dbReference type="OMA" id="FPCAYPL"/>
<proteinExistence type="predicted"/>
<dbReference type="GO" id="GO:0004707">
    <property type="term" value="F:MAP kinase activity"/>
    <property type="evidence" value="ECO:0007669"/>
    <property type="project" value="UniProtKB-EC"/>
</dbReference>
<evidence type="ECO:0000256" key="2">
    <source>
        <dbReference type="ARBA" id="ARBA00022840"/>
    </source>
</evidence>
<accession>A0A251VEQ5</accession>
<reference evidence="3 5" key="1">
    <citation type="journal article" date="2017" name="Nature">
        <title>The sunflower genome provides insights into oil metabolism, flowering and Asterid evolution.</title>
        <authorList>
            <person name="Badouin H."/>
            <person name="Gouzy J."/>
            <person name="Grassa C.J."/>
            <person name="Murat F."/>
            <person name="Staton S.E."/>
            <person name="Cottret L."/>
            <person name="Lelandais-Briere C."/>
            <person name="Owens G.L."/>
            <person name="Carrere S."/>
            <person name="Mayjonade B."/>
            <person name="Legrand L."/>
            <person name="Gill N."/>
            <person name="Kane N.C."/>
            <person name="Bowers J.E."/>
            <person name="Hubner S."/>
            <person name="Bellec A."/>
            <person name="Berard A."/>
            <person name="Berges H."/>
            <person name="Blanchet N."/>
            <person name="Boniface M.C."/>
            <person name="Brunel D."/>
            <person name="Catrice O."/>
            <person name="Chaidir N."/>
            <person name="Claudel C."/>
            <person name="Donnadieu C."/>
            <person name="Faraut T."/>
            <person name="Fievet G."/>
            <person name="Helmstetter N."/>
            <person name="King M."/>
            <person name="Knapp S.J."/>
            <person name="Lai Z."/>
            <person name="Le Paslier M.C."/>
            <person name="Lippi Y."/>
            <person name="Lorenzon L."/>
            <person name="Mandel J.R."/>
            <person name="Marage G."/>
            <person name="Marchand G."/>
            <person name="Marquand E."/>
            <person name="Bret-Mestries E."/>
            <person name="Morien E."/>
            <person name="Nambeesan S."/>
            <person name="Nguyen T."/>
            <person name="Pegot-Espagnet P."/>
            <person name="Pouilly N."/>
            <person name="Raftis F."/>
            <person name="Sallet E."/>
            <person name="Schiex T."/>
            <person name="Thomas J."/>
            <person name="Vandecasteele C."/>
            <person name="Vares D."/>
            <person name="Vear F."/>
            <person name="Vautrin S."/>
            <person name="Crespi M."/>
            <person name="Mangin B."/>
            <person name="Burke J.M."/>
            <person name="Salse J."/>
            <person name="Munos S."/>
            <person name="Vincourt P."/>
            <person name="Rieseberg L.H."/>
            <person name="Langlade N.B."/>
        </authorList>
    </citation>
    <scope>NUCLEOTIDE SEQUENCE [LARGE SCALE GENOMIC DNA]</scope>
    <source>
        <strain evidence="5">cv. SF193</strain>
        <tissue evidence="3">Leaves</tissue>
    </source>
</reference>
<protein>
    <submittedName>
        <fullName evidence="3">Mitogen-activated protein kinase</fullName>
        <ecNumber evidence="3">2.7.11.24</ecNumber>
    </submittedName>
</protein>
<keyword evidence="3" id="KW-0808">Transferase</keyword>
<dbReference type="AlphaFoldDB" id="A0A251VEQ5"/>
<dbReference type="GO" id="GO:0005524">
    <property type="term" value="F:ATP binding"/>
    <property type="evidence" value="ECO:0007669"/>
    <property type="project" value="UniProtKB-KW"/>
</dbReference>
<reference evidence="4" key="2">
    <citation type="submission" date="2017-02" db="EMBL/GenBank/DDBJ databases">
        <title>Sunflower complete genome.</title>
        <authorList>
            <person name="Langlade N."/>
            <person name="Munos S."/>
        </authorList>
    </citation>
    <scope>NUCLEOTIDE SEQUENCE [LARGE SCALE GENOMIC DNA]</scope>
    <source>
        <tissue evidence="4">Leaves</tissue>
    </source>
</reference>
<dbReference type="Gramene" id="mRNA:HanXRQr2_Chr01g0032571">
    <property type="protein sequence ID" value="mRNA:HanXRQr2_Chr01g0032571"/>
    <property type="gene ID" value="HanXRQr2_Chr01g0032571"/>
</dbReference>
<keyword evidence="1" id="KW-0547">Nucleotide-binding</keyword>
<dbReference type="EC" id="2.7.11.24" evidence="3"/>
<dbReference type="STRING" id="4232.A0A251VEQ5"/>
<evidence type="ECO:0000256" key="1">
    <source>
        <dbReference type="ARBA" id="ARBA00022741"/>
    </source>
</evidence>
<dbReference type="InterPro" id="IPR011009">
    <property type="entry name" value="Kinase-like_dom_sf"/>
</dbReference>
<keyword evidence="3" id="KW-0418">Kinase</keyword>
<reference evidence="3" key="3">
    <citation type="submission" date="2020-06" db="EMBL/GenBank/DDBJ databases">
        <title>Helianthus annuus Genome sequencing and assembly Release 2.</title>
        <authorList>
            <person name="Gouzy J."/>
            <person name="Langlade N."/>
            <person name="Munos S."/>
        </authorList>
    </citation>
    <scope>NUCLEOTIDE SEQUENCE</scope>
    <source>
        <tissue evidence="3">Leaves</tissue>
    </source>
</reference>
<name>A0A251VEQ5_HELAN</name>
<keyword evidence="2" id="KW-0067">ATP-binding</keyword>
<dbReference type="PANTHER" id="PTHR24055">
    <property type="entry name" value="MITOGEN-ACTIVATED PROTEIN KINASE"/>
    <property type="match status" value="1"/>
</dbReference>
<dbReference type="InterPro" id="IPR050117">
    <property type="entry name" value="MAPK"/>
</dbReference>